<organism evidence="12 13">
    <name type="scientific">Candidatus Neptunichlamydia vexilliferae</name>
    <dbReference type="NCBI Taxonomy" id="1651774"/>
    <lineage>
        <taxon>Bacteria</taxon>
        <taxon>Pseudomonadati</taxon>
        <taxon>Chlamydiota</taxon>
        <taxon>Chlamydiia</taxon>
        <taxon>Parachlamydiales</taxon>
        <taxon>Simkaniaceae</taxon>
        <taxon>Candidatus Neptunichlamydia</taxon>
    </lineage>
</organism>
<dbReference type="Gene3D" id="1.10.150.130">
    <property type="match status" value="1"/>
</dbReference>
<sequence length="307" mass="35517">MNFKKFSGEFIHYMEVVKNASPHTLRNYHLDLKAFKDFSKGKEINKRTIRSYLAHLQIKGASKRTILRHLSSLRSLFKYLLREKKIKENPAAEIGSPKLDKPIPKALSYGEVEELFKQPNTDELLGFRDRCIMELFYSSGLRISELALLDRGDFNPKGRSLRVKGKGKKERIVPITQNATKWMKEYLNHPTRFEEGKPHYQKDQEAIFLNKWGERLSPRSIDRLFKTYLRKSGLAGNITPHTIRHTIATHWLEKGMDLKTIQVLLGHASLGTTTIYTRVSTKLKREVYEKAHPRAKRARKSASKASA</sequence>
<keyword evidence="7 9" id="KW-0233">DNA recombination</keyword>
<keyword evidence="4 9" id="KW-0159">Chromosome partition</keyword>
<dbReference type="RefSeq" id="WP_194847888.1">
    <property type="nucleotide sequence ID" value="NZ_JAAEJV010000029.1"/>
</dbReference>
<dbReference type="PANTHER" id="PTHR30349:SF77">
    <property type="entry name" value="TYROSINE RECOMBINASE XERC"/>
    <property type="match status" value="1"/>
</dbReference>
<dbReference type="CDD" id="cd00798">
    <property type="entry name" value="INT_XerDC_C"/>
    <property type="match status" value="1"/>
</dbReference>
<proteinExistence type="inferred from homology"/>
<feature type="active site" evidence="9">
    <location>
        <position position="166"/>
    </location>
</feature>
<comment type="similarity">
    <text evidence="9">Belongs to the 'phage' integrase family. XerC subfamily.</text>
</comment>
<gene>
    <name evidence="9" type="primary">xerC</name>
    <name evidence="12" type="ORF">NEPTK9_001100</name>
</gene>
<evidence type="ECO:0000256" key="9">
    <source>
        <dbReference type="HAMAP-Rule" id="MF_01808"/>
    </source>
</evidence>
<dbReference type="SUPFAM" id="SSF56349">
    <property type="entry name" value="DNA breaking-rejoining enzymes"/>
    <property type="match status" value="1"/>
</dbReference>
<evidence type="ECO:0000256" key="7">
    <source>
        <dbReference type="ARBA" id="ARBA00023172"/>
    </source>
</evidence>
<evidence type="ECO:0000259" key="11">
    <source>
        <dbReference type="PROSITE" id="PS51900"/>
    </source>
</evidence>
<dbReference type="InterPro" id="IPR050090">
    <property type="entry name" value="Tyrosine_recombinase_XerCD"/>
</dbReference>
<keyword evidence="13" id="KW-1185">Reference proteome</keyword>
<keyword evidence="2 9" id="KW-0963">Cytoplasm</keyword>
<comment type="caution">
    <text evidence="12">The sequence shown here is derived from an EMBL/GenBank/DDBJ whole genome shotgun (WGS) entry which is preliminary data.</text>
</comment>
<feature type="domain" description="Core-binding (CB)" evidence="11">
    <location>
        <begin position="1"/>
        <end position="81"/>
    </location>
</feature>
<dbReference type="InterPro" id="IPR011010">
    <property type="entry name" value="DNA_brk_join_enz"/>
</dbReference>
<feature type="active site" evidence="9">
    <location>
        <position position="241"/>
    </location>
</feature>
<protein>
    <recommendedName>
        <fullName evidence="9">Tyrosine recombinase XerC</fullName>
    </recommendedName>
</protein>
<dbReference type="Gene3D" id="1.10.443.10">
    <property type="entry name" value="Intergrase catalytic core"/>
    <property type="match status" value="1"/>
</dbReference>
<feature type="active site" evidence="9">
    <location>
        <position position="142"/>
    </location>
</feature>
<dbReference type="PANTHER" id="PTHR30349">
    <property type="entry name" value="PHAGE INTEGRASE-RELATED"/>
    <property type="match status" value="1"/>
</dbReference>
<dbReference type="InterPro" id="IPR044068">
    <property type="entry name" value="CB"/>
</dbReference>
<evidence type="ECO:0000256" key="6">
    <source>
        <dbReference type="ARBA" id="ARBA00023125"/>
    </source>
</evidence>
<dbReference type="PROSITE" id="PS51900">
    <property type="entry name" value="CB"/>
    <property type="match status" value="1"/>
</dbReference>
<dbReference type="PROSITE" id="PS51898">
    <property type="entry name" value="TYR_RECOMBINASE"/>
    <property type="match status" value="1"/>
</dbReference>
<evidence type="ECO:0000313" key="12">
    <source>
        <dbReference type="EMBL" id="MBF5059584.1"/>
    </source>
</evidence>
<keyword evidence="3 9" id="KW-0132">Cell division</keyword>
<dbReference type="InterPro" id="IPR013762">
    <property type="entry name" value="Integrase-like_cat_sf"/>
</dbReference>
<evidence type="ECO:0000256" key="5">
    <source>
        <dbReference type="ARBA" id="ARBA00022908"/>
    </source>
</evidence>
<accession>A0ABS0AZN1</accession>
<comment type="subcellular location">
    <subcellularLocation>
        <location evidence="1 9">Cytoplasm</location>
    </subcellularLocation>
</comment>
<name>A0ABS0AZN1_9BACT</name>
<dbReference type="InterPro" id="IPR002104">
    <property type="entry name" value="Integrase_catalytic"/>
</dbReference>
<dbReference type="Proteomes" id="UP001194714">
    <property type="component" value="Unassembled WGS sequence"/>
</dbReference>
<dbReference type="InterPro" id="IPR023009">
    <property type="entry name" value="Tyrosine_recombinase_XerC/XerD"/>
</dbReference>
<feature type="active site" evidence="9">
    <location>
        <position position="267"/>
    </location>
</feature>
<feature type="active site" evidence="9">
    <location>
        <position position="244"/>
    </location>
</feature>
<comment type="function">
    <text evidence="9">Site-specific tyrosine recombinase, which acts by catalyzing the cutting and rejoining of the recombining DNA molecules. The XerC-XerD complex is essential to convert dimers of the bacterial chromosome into monomers to permit their segregation at cell division. It also contributes to the segregational stability of plasmids.</text>
</comment>
<keyword evidence="6 9" id="KW-0238">DNA-binding</keyword>
<keyword evidence="8 9" id="KW-0131">Cell cycle</keyword>
<evidence type="ECO:0000256" key="2">
    <source>
        <dbReference type="ARBA" id="ARBA00022490"/>
    </source>
</evidence>
<evidence type="ECO:0000256" key="3">
    <source>
        <dbReference type="ARBA" id="ARBA00022618"/>
    </source>
</evidence>
<dbReference type="EMBL" id="JAAEJV010000029">
    <property type="protein sequence ID" value="MBF5059584.1"/>
    <property type="molecule type" value="Genomic_DNA"/>
</dbReference>
<evidence type="ECO:0000259" key="10">
    <source>
        <dbReference type="PROSITE" id="PS51898"/>
    </source>
</evidence>
<keyword evidence="5 9" id="KW-0229">DNA integration</keyword>
<reference evidence="12 13" key="1">
    <citation type="submission" date="2020-01" db="EMBL/GenBank/DDBJ databases">
        <title>Draft genome sequence of Cand. Neptunochlamydia vexilliferae K9.</title>
        <authorList>
            <person name="Schulz F."/>
            <person name="Koestlbacher S."/>
            <person name="Wascher F."/>
            <person name="Pizzetti I."/>
            <person name="Horn M."/>
        </authorList>
    </citation>
    <scope>NUCLEOTIDE SEQUENCE [LARGE SCALE GENOMIC DNA]</scope>
    <source>
        <strain evidence="12 13">K9</strain>
    </source>
</reference>
<dbReference type="HAMAP" id="MF_01808">
    <property type="entry name" value="Recomb_XerC_XerD"/>
    <property type="match status" value="1"/>
</dbReference>
<feature type="domain" description="Tyr recombinase" evidence="10">
    <location>
        <begin position="102"/>
        <end position="289"/>
    </location>
</feature>
<dbReference type="Pfam" id="PF02899">
    <property type="entry name" value="Phage_int_SAM_1"/>
    <property type="match status" value="1"/>
</dbReference>
<evidence type="ECO:0000256" key="1">
    <source>
        <dbReference type="ARBA" id="ARBA00004496"/>
    </source>
</evidence>
<comment type="subunit">
    <text evidence="9">Forms a cyclic heterotetrameric complex composed of two molecules of XerC and two molecules of XerD.</text>
</comment>
<feature type="active site" description="O-(3'-phospho-DNA)-tyrosine intermediate" evidence="9">
    <location>
        <position position="276"/>
    </location>
</feature>
<dbReference type="Pfam" id="PF00589">
    <property type="entry name" value="Phage_integrase"/>
    <property type="match status" value="1"/>
</dbReference>
<evidence type="ECO:0000313" key="13">
    <source>
        <dbReference type="Proteomes" id="UP001194714"/>
    </source>
</evidence>
<evidence type="ECO:0000256" key="8">
    <source>
        <dbReference type="ARBA" id="ARBA00023306"/>
    </source>
</evidence>
<evidence type="ECO:0000256" key="4">
    <source>
        <dbReference type="ARBA" id="ARBA00022829"/>
    </source>
</evidence>
<dbReference type="InterPro" id="IPR010998">
    <property type="entry name" value="Integrase_recombinase_N"/>
</dbReference>
<dbReference type="InterPro" id="IPR004107">
    <property type="entry name" value="Integrase_SAM-like_N"/>
</dbReference>